<keyword evidence="2" id="KW-0614">Plasmid</keyword>
<reference evidence="2" key="1">
    <citation type="submission" date="2022-11" db="EMBL/GenBank/DDBJ databases">
        <title>Whole genome sequence of Levilactobacillus brevis SMB091.</title>
        <authorList>
            <person name="Kim J.-M."/>
            <person name="Kim O.-C."/>
            <person name="Choi Y.H."/>
            <person name="Han N.S."/>
            <person name="Hurh B."/>
        </authorList>
    </citation>
    <scope>NUCLEOTIDE SEQUENCE</scope>
    <source>
        <strain evidence="2">SMB091</strain>
        <plasmid evidence="2">pBRV691</plasmid>
    </source>
</reference>
<evidence type="ECO:0000313" key="2">
    <source>
        <dbReference type="EMBL" id="WAD02948.1"/>
    </source>
</evidence>
<keyword evidence="1" id="KW-0472">Membrane</keyword>
<dbReference type="RefSeq" id="WP_042253554.1">
    <property type="nucleotide sequence ID" value="NZ_BBOW01000011.1"/>
</dbReference>
<sequence>MEPSRRNFRDRGKGKFVVWKRILRTFFLSVVVVLPVVLLLFTKTGNLYLLGNQEHYIYFFSICNLLFGEIAVSAFGIWGAMRPQNAQQHKRSWILTLLLGILWLSVGVFGLMS</sequence>
<feature type="transmembrane region" description="Helical" evidence="1">
    <location>
        <begin position="93"/>
        <end position="112"/>
    </location>
</feature>
<gene>
    <name evidence="2" type="ORF">ORR04_12660</name>
</gene>
<keyword evidence="1" id="KW-0812">Transmembrane</keyword>
<accession>A0AB38X8J7</accession>
<organism evidence="2 3">
    <name type="scientific">Levilactobacillus brevis</name>
    <name type="common">Lactobacillus brevis</name>
    <dbReference type="NCBI Taxonomy" id="1580"/>
    <lineage>
        <taxon>Bacteria</taxon>
        <taxon>Bacillati</taxon>
        <taxon>Bacillota</taxon>
        <taxon>Bacilli</taxon>
        <taxon>Lactobacillales</taxon>
        <taxon>Lactobacillaceae</taxon>
        <taxon>Levilactobacillus</taxon>
    </lineage>
</organism>
<feature type="transmembrane region" description="Helical" evidence="1">
    <location>
        <begin position="56"/>
        <end position="81"/>
    </location>
</feature>
<evidence type="ECO:0000256" key="1">
    <source>
        <dbReference type="SAM" id="Phobius"/>
    </source>
</evidence>
<proteinExistence type="predicted"/>
<name>A0AB38X8J7_LEVBR</name>
<feature type="transmembrane region" description="Helical" evidence="1">
    <location>
        <begin position="21"/>
        <end position="41"/>
    </location>
</feature>
<dbReference type="AlphaFoldDB" id="A0AB38X8J7"/>
<dbReference type="Proteomes" id="UP001164768">
    <property type="component" value="Plasmid pBRV691"/>
</dbReference>
<protein>
    <submittedName>
        <fullName evidence="2">Uncharacterized protein</fullName>
    </submittedName>
</protein>
<keyword evidence="1" id="KW-1133">Transmembrane helix</keyword>
<evidence type="ECO:0000313" key="3">
    <source>
        <dbReference type="Proteomes" id="UP001164768"/>
    </source>
</evidence>
<dbReference type="EMBL" id="CP113119">
    <property type="protein sequence ID" value="WAD02948.1"/>
    <property type="molecule type" value="Genomic_DNA"/>
</dbReference>
<geneLocation type="plasmid" evidence="2 3">
    <name>pBRV691</name>
</geneLocation>